<protein>
    <recommendedName>
        <fullName evidence="1">DUF5983 domain-containing protein</fullName>
    </recommendedName>
</protein>
<gene>
    <name evidence="2" type="ORF">GGR38_004668</name>
</gene>
<evidence type="ECO:0000313" key="3">
    <source>
        <dbReference type="Proteomes" id="UP000548867"/>
    </source>
</evidence>
<dbReference type="EMBL" id="JACIDX010000031">
    <property type="protein sequence ID" value="MBB3957693.1"/>
    <property type="molecule type" value="Genomic_DNA"/>
</dbReference>
<sequence>MTDNSLHDFRALLARARAALETPADLDSHAMAFLAEDIALAEQGLAHSPMLWPLDIHVGVIEHKEGLNIHVSLDRPALEEQIAEFCREWWPDIRDPRKAEDLSDADVIEIYFDRHDSECLIIEQIRIDPPSATAVCATQPALENGRYCVLSTAHLSAATAELLDLWSSWPPGDRPLDIAAAVHGWFVPTRLRDESGAAPLPEDLAALITFGREKGFAYVLVDCDGDTVDDLPLSNW</sequence>
<dbReference type="RefSeq" id="WP_183629220.1">
    <property type="nucleotide sequence ID" value="NZ_JACIDX010000031.1"/>
</dbReference>
<organism evidence="2 3">
    <name type="scientific">Novosphingobium sediminicola</name>
    <dbReference type="NCBI Taxonomy" id="563162"/>
    <lineage>
        <taxon>Bacteria</taxon>
        <taxon>Pseudomonadati</taxon>
        <taxon>Pseudomonadota</taxon>
        <taxon>Alphaproteobacteria</taxon>
        <taxon>Sphingomonadales</taxon>
        <taxon>Sphingomonadaceae</taxon>
        <taxon>Novosphingobium</taxon>
    </lineage>
</organism>
<proteinExistence type="predicted"/>
<dbReference type="InterPro" id="IPR046025">
    <property type="entry name" value="DUF5983"/>
</dbReference>
<dbReference type="AlphaFoldDB" id="A0A7W6CJI2"/>
<evidence type="ECO:0000313" key="2">
    <source>
        <dbReference type="EMBL" id="MBB3957693.1"/>
    </source>
</evidence>
<feature type="domain" description="DUF5983" evidence="1">
    <location>
        <begin position="147"/>
        <end position="236"/>
    </location>
</feature>
<evidence type="ECO:0000259" key="1">
    <source>
        <dbReference type="Pfam" id="PF19419"/>
    </source>
</evidence>
<name>A0A7W6CJI2_9SPHN</name>
<comment type="caution">
    <text evidence="2">The sequence shown here is derived from an EMBL/GenBank/DDBJ whole genome shotgun (WGS) entry which is preliminary data.</text>
</comment>
<dbReference type="Proteomes" id="UP000548867">
    <property type="component" value="Unassembled WGS sequence"/>
</dbReference>
<keyword evidence="3" id="KW-1185">Reference proteome</keyword>
<reference evidence="2 3" key="1">
    <citation type="submission" date="2020-08" db="EMBL/GenBank/DDBJ databases">
        <title>Genomic Encyclopedia of Type Strains, Phase IV (KMG-IV): sequencing the most valuable type-strain genomes for metagenomic binning, comparative biology and taxonomic classification.</title>
        <authorList>
            <person name="Goeker M."/>
        </authorList>
    </citation>
    <scope>NUCLEOTIDE SEQUENCE [LARGE SCALE GENOMIC DNA]</scope>
    <source>
        <strain evidence="2 3">DSM 27057</strain>
    </source>
</reference>
<accession>A0A7W6CJI2</accession>
<dbReference type="Pfam" id="PF19419">
    <property type="entry name" value="DUF5983"/>
    <property type="match status" value="1"/>
</dbReference>